<sequence>MQKVKMPIEIDPVKSAQKRSDYNGVYQLEDLTRLSASILSGNGQVNVTLRCTYDEQRLPVMLITAETDVEVKCERCGEPMQQHLGLSATFTPKTYRLDEDLVPSDYAIVAVNEYGLLDLRALIEDELLLEIPIVPKHKVDECAIKEQDMSWGELDEAAQEKPASPFDVLKSLKNPK</sequence>
<comment type="caution">
    <text evidence="7">The sequence shown here is derived from an EMBL/GenBank/DDBJ whole genome shotgun (WGS) entry which is preliminary data.</text>
</comment>
<evidence type="ECO:0000313" key="7">
    <source>
        <dbReference type="EMBL" id="MER2492135.1"/>
    </source>
</evidence>
<gene>
    <name evidence="7" type="ORF">ABS311_09605</name>
</gene>
<evidence type="ECO:0000256" key="1">
    <source>
        <dbReference type="ARBA" id="ARBA00002868"/>
    </source>
</evidence>
<accession>A0ABV1RGY4</accession>
<dbReference type="PANTHER" id="PTHR38099">
    <property type="entry name" value="LARGE RIBOSOMAL RNA SUBUNIT ACCUMULATION PROTEIN YCED"/>
    <property type="match status" value="1"/>
</dbReference>
<evidence type="ECO:0000256" key="6">
    <source>
        <dbReference type="SAM" id="MobiDB-lite"/>
    </source>
</evidence>
<evidence type="ECO:0000256" key="2">
    <source>
        <dbReference type="ARBA" id="ARBA00010740"/>
    </source>
</evidence>
<dbReference type="InterPro" id="IPR003772">
    <property type="entry name" value="YceD"/>
</dbReference>
<evidence type="ECO:0000256" key="4">
    <source>
        <dbReference type="ARBA" id="ARBA00022517"/>
    </source>
</evidence>
<feature type="region of interest" description="Disordered" evidence="6">
    <location>
        <begin position="153"/>
        <end position="176"/>
    </location>
</feature>
<evidence type="ECO:0000256" key="5">
    <source>
        <dbReference type="ARBA" id="ARBA00031841"/>
    </source>
</evidence>
<dbReference type="EMBL" id="JBELOE010000200">
    <property type="protein sequence ID" value="MER2492135.1"/>
    <property type="molecule type" value="Genomic_DNA"/>
</dbReference>
<evidence type="ECO:0000256" key="3">
    <source>
        <dbReference type="ARBA" id="ARBA00015716"/>
    </source>
</evidence>
<comment type="similarity">
    <text evidence="2">Belongs to the DUF177 domain family.</text>
</comment>
<comment type="function">
    <text evidence="1">Plays a role in synthesis, processing and/or stability of 23S rRNA.</text>
</comment>
<dbReference type="InterPro" id="IPR039255">
    <property type="entry name" value="YceD_bac"/>
</dbReference>
<keyword evidence="8" id="KW-1185">Reference proteome</keyword>
<dbReference type="Pfam" id="PF02620">
    <property type="entry name" value="YceD"/>
    <property type="match status" value="1"/>
</dbReference>
<protein>
    <recommendedName>
        <fullName evidence="3">Large ribosomal RNA subunit accumulation protein YceD</fullName>
    </recommendedName>
    <alternativeName>
        <fullName evidence="5">23S rRNA accumulation protein YceD</fullName>
    </alternativeName>
</protein>
<organism evidence="7 8">
    <name type="scientific">Catenovulum sediminis</name>
    <dbReference type="NCBI Taxonomy" id="1740262"/>
    <lineage>
        <taxon>Bacteria</taxon>
        <taxon>Pseudomonadati</taxon>
        <taxon>Pseudomonadota</taxon>
        <taxon>Gammaproteobacteria</taxon>
        <taxon>Alteromonadales</taxon>
        <taxon>Alteromonadaceae</taxon>
        <taxon>Catenovulum</taxon>
    </lineage>
</organism>
<proteinExistence type="inferred from homology"/>
<evidence type="ECO:0000313" key="8">
    <source>
        <dbReference type="Proteomes" id="UP001467690"/>
    </source>
</evidence>
<name>A0ABV1RGY4_9ALTE</name>
<keyword evidence="4" id="KW-0690">Ribosome biogenesis</keyword>
<dbReference type="PANTHER" id="PTHR38099:SF1">
    <property type="entry name" value="LARGE RIBOSOMAL RNA SUBUNIT ACCUMULATION PROTEIN YCED"/>
    <property type="match status" value="1"/>
</dbReference>
<reference evidence="7 8" key="1">
    <citation type="submission" date="2024-06" db="EMBL/GenBank/DDBJ databases">
        <authorList>
            <person name="Chen R.Y."/>
        </authorList>
    </citation>
    <scope>NUCLEOTIDE SEQUENCE [LARGE SCALE GENOMIC DNA]</scope>
    <source>
        <strain evidence="7 8">D2</strain>
    </source>
</reference>
<dbReference type="Proteomes" id="UP001467690">
    <property type="component" value="Unassembled WGS sequence"/>
</dbReference>